<evidence type="ECO:0000313" key="3">
    <source>
        <dbReference type="Proteomes" id="UP001642409"/>
    </source>
</evidence>
<protein>
    <submittedName>
        <fullName evidence="2">Hypothetical_protein</fullName>
    </submittedName>
</protein>
<evidence type="ECO:0000313" key="2">
    <source>
        <dbReference type="EMBL" id="CAL5987543.1"/>
    </source>
</evidence>
<name>A0ABP1H6Y6_9EUKA</name>
<keyword evidence="3" id="KW-1185">Reference proteome</keyword>
<evidence type="ECO:0000256" key="1">
    <source>
        <dbReference type="SAM" id="Phobius"/>
    </source>
</evidence>
<gene>
    <name evidence="2" type="ORF">HINF_LOCUS9945</name>
</gene>
<dbReference type="Proteomes" id="UP001642409">
    <property type="component" value="Unassembled WGS sequence"/>
</dbReference>
<sequence length="244" mass="27655">MSCACKSSYSFFSIILRECVSAPLQLVSQIFGWVSVFLQFIQFILFRKRFENDLKRFVLMFVKGVLSVSSVFTLSTTMPQQVFAVQIVLSDLIINLIYKLKMQTVEKTIYAGIVVLCFSGILMYHFSTVILYNEHIETFADCKERNFDWKISGQVTGSIVILSRTLELVFNTKLHNIRQEIMQVMIEISQILVSTLDGAGNNNFVSQGVLIAGSAVGAVTHCVFCIQKIRQIQSITKKELIEMC</sequence>
<organism evidence="2 3">
    <name type="scientific">Hexamita inflata</name>
    <dbReference type="NCBI Taxonomy" id="28002"/>
    <lineage>
        <taxon>Eukaryota</taxon>
        <taxon>Metamonada</taxon>
        <taxon>Diplomonadida</taxon>
        <taxon>Hexamitidae</taxon>
        <taxon>Hexamitinae</taxon>
        <taxon>Hexamita</taxon>
    </lineage>
</organism>
<feature type="transmembrane region" description="Helical" evidence="1">
    <location>
        <begin position="110"/>
        <end position="132"/>
    </location>
</feature>
<proteinExistence type="predicted"/>
<feature type="transmembrane region" description="Helical" evidence="1">
    <location>
        <begin position="26"/>
        <end position="45"/>
    </location>
</feature>
<reference evidence="2 3" key="1">
    <citation type="submission" date="2024-07" db="EMBL/GenBank/DDBJ databases">
        <authorList>
            <person name="Akdeniz Z."/>
        </authorList>
    </citation>
    <scope>NUCLEOTIDE SEQUENCE [LARGE SCALE GENOMIC DNA]</scope>
</reference>
<dbReference type="EMBL" id="CAXDID020000021">
    <property type="protein sequence ID" value="CAL5987543.1"/>
    <property type="molecule type" value="Genomic_DNA"/>
</dbReference>
<comment type="caution">
    <text evidence="2">The sequence shown here is derived from an EMBL/GenBank/DDBJ whole genome shotgun (WGS) entry which is preliminary data.</text>
</comment>
<accession>A0ABP1H6Y6</accession>
<keyword evidence="1" id="KW-1133">Transmembrane helix</keyword>
<keyword evidence="1" id="KW-0472">Membrane</keyword>
<keyword evidence="1" id="KW-0812">Transmembrane</keyword>